<dbReference type="InterPro" id="IPR006657">
    <property type="entry name" value="MoPterin_dinucl-bd_dom"/>
</dbReference>
<dbReference type="PANTHER" id="PTHR43105">
    <property type="entry name" value="RESPIRATORY NITRATE REDUCTASE"/>
    <property type="match status" value="1"/>
</dbReference>
<dbReference type="GO" id="GO:0003954">
    <property type="term" value="F:NADH dehydrogenase activity"/>
    <property type="evidence" value="ECO:0007669"/>
    <property type="project" value="TreeGrafter"/>
</dbReference>
<dbReference type="PANTHER" id="PTHR43105:SF14">
    <property type="entry name" value="FORMATE DEHYDROGENASE H"/>
    <property type="match status" value="1"/>
</dbReference>
<evidence type="ECO:0000313" key="3">
    <source>
        <dbReference type="EMBL" id="SFV60969.1"/>
    </source>
</evidence>
<gene>
    <name evidence="3" type="ORF">MNB_SM-6-1574</name>
</gene>
<name>A0A1W1C5C8_9ZZZZ</name>
<dbReference type="InterPro" id="IPR050123">
    <property type="entry name" value="Prok_molybdopt-oxidoreductase"/>
</dbReference>
<evidence type="ECO:0000259" key="2">
    <source>
        <dbReference type="Pfam" id="PF01568"/>
    </source>
</evidence>
<keyword evidence="1" id="KW-0560">Oxidoreductase</keyword>
<proteinExistence type="predicted"/>
<dbReference type="AlphaFoldDB" id="A0A1W1C5C8"/>
<dbReference type="Pfam" id="PF01568">
    <property type="entry name" value="Molydop_binding"/>
    <property type="match status" value="1"/>
</dbReference>
<dbReference type="GO" id="GO:0022904">
    <property type="term" value="P:respiratory electron transport chain"/>
    <property type="evidence" value="ECO:0007669"/>
    <property type="project" value="TreeGrafter"/>
</dbReference>
<dbReference type="GO" id="GO:0043546">
    <property type="term" value="F:molybdopterin cofactor binding"/>
    <property type="evidence" value="ECO:0007669"/>
    <property type="project" value="InterPro"/>
</dbReference>
<organism evidence="3">
    <name type="scientific">hydrothermal vent metagenome</name>
    <dbReference type="NCBI Taxonomy" id="652676"/>
    <lineage>
        <taxon>unclassified sequences</taxon>
        <taxon>metagenomes</taxon>
        <taxon>ecological metagenomes</taxon>
    </lineage>
</organism>
<reference evidence="3" key="1">
    <citation type="submission" date="2016-10" db="EMBL/GenBank/DDBJ databases">
        <authorList>
            <person name="de Groot N.N."/>
        </authorList>
    </citation>
    <scope>NUCLEOTIDE SEQUENCE</scope>
</reference>
<evidence type="ECO:0000256" key="1">
    <source>
        <dbReference type="ARBA" id="ARBA00023002"/>
    </source>
</evidence>
<sequence>MIQEIVNKELRGYHLTTGRTLAQYNNAAQTKRSEKLNKRYDEDILLVSEADAADFTSERVILKSEWGETTPLKVKITDKVQPKTLFTTFHHAESKINRLFGDARDELIMTAAFKSVKVSVIPYE</sequence>
<dbReference type="InterPro" id="IPR009010">
    <property type="entry name" value="Asp_de-COase-like_dom_sf"/>
</dbReference>
<dbReference type="SUPFAM" id="SSF50692">
    <property type="entry name" value="ADC-like"/>
    <property type="match status" value="1"/>
</dbReference>
<protein>
    <submittedName>
        <fullName evidence="3">NAD-dependent formate dehydrogenase alpha subunit</fullName>
    </submittedName>
</protein>
<dbReference type="EMBL" id="FPHK01000050">
    <property type="protein sequence ID" value="SFV60969.1"/>
    <property type="molecule type" value="Genomic_DNA"/>
</dbReference>
<dbReference type="Gene3D" id="2.40.40.20">
    <property type="match status" value="1"/>
</dbReference>
<dbReference type="GO" id="GO:0016020">
    <property type="term" value="C:membrane"/>
    <property type="evidence" value="ECO:0007669"/>
    <property type="project" value="TreeGrafter"/>
</dbReference>
<feature type="domain" description="Molybdopterin dinucleotide-binding" evidence="2">
    <location>
        <begin position="13"/>
        <end position="116"/>
    </location>
</feature>
<accession>A0A1W1C5C8</accession>